<proteinExistence type="predicted"/>
<feature type="transmembrane region" description="Helical" evidence="2">
    <location>
        <begin position="168"/>
        <end position="191"/>
    </location>
</feature>
<dbReference type="OrthoDB" id="3314392at2"/>
<protein>
    <submittedName>
        <fullName evidence="3">AbgT family transporter</fullName>
    </submittedName>
</protein>
<feature type="transmembrane region" description="Helical" evidence="2">
    <location>
        <begin position="520"/>
        <end position="539"/>
    </location>
</feature>
<dbReference type="Pfam" id="PF03806">
    <property type="entry name" value="ABG_transport"/>
    <property type="match status" value="2"/>
</dbReference>
<dbReference type="PANTHER" id="PTHR30282:SF0">
    <property type="entry name" value="P-AMINOBENZOYL-GLUTAMATE TRANSPORT PROTEIN"/>
    <property type="match status" value="1"/>
</dbReference>
<reference evidence="3 4" key="1">
    <citation type="submission" date="2019-05" db="EMBL/GenBank/DDBJ databases">
        <title>Nesterenkonia sp. GY074 isolated from the Southern Atlantic Ocean.</title>
        <authorList>
            <person name="Zhang G."/>
        </authorList>
    </citation>
    <scope>NUCLEOTIDE SEQUENCE [LARGE SCALE GENOMIC DNA]</scope>
    <source>
        <strain evidence="3 4">GY074</strain>
    </source>
</reference>
<dbReference type="InterPro" id="IPR004697">
    <property type="entry name" value="AbgT"/>
</dbReference>
<sequence>MSKLARGNKFEVGFRRDRDTHGCSVGGRAGGTGISQERASTEQVPGEAEEHNGVFVRFLRGVEKVGNLLPHPFWLFVILGVIIVGLSAVLELFGVESENPADGELVEVQSLMTPEGFQRMVTDAVDNFVNFPPLGLIIIVMLGVAVAEGSGMIGATIRIVVSRVSRRWLTFTIALAGVTGSVASDAIYVILIPLAAAAFKAAGRSAVLGAIVAFGAASAGYNASLVITASDPLFAGISTAAAQLIDEDYVVSPIANYFFAAASAVVLALMITLVTELLLVKMTDPMRRAEDREGGAAAAALSVGRNNGSSEQTHGTDDEAGASGSELTDGDELLSYSPKEVRALLLSLVSLAGFLAIYFGLLFTPGSPFQGEDGSALESALVTDVAVPIALAFIVVGVTYGVIAGTITSPSDLPEMMARSIKELSGVIVIFFAAAQFIAYFDWSNIGTVLAIEGARTLEQWDLPVFVLFGGVVLLVALFNFFITSGSAQYTLMAPVLVPMLMLVGISPEVTQMLFRMGDSPTNIISPMSPYFALALGYLQRYYPRAGVGTLLSLTLPISITLLISWFLFFMLWYLIGIPLGPGVPVN</sequence>
<keyword evidence="4" id="KW-1185">Reference proteome</keyword>
<feature type="compositionally biased region" description="Polar residues" evidence="1">
    <location>
        <begin position="304"/>
        <end position="313"/>
    </location>
</feature>
<feature type="transmembrane region" description="Helical" evidence="2">
    <location>
        <begin position="136"/>
        <end position="161"/>
    </location>
</feature>
<feature type="transmembrane region" description="Helical" evidence="2">
    <location>
        <begin position="257"/>
        <end position="280"/>
    </location>
</feature>
<dbReference type="GO" id="GO:0015558">
    <property type="term" value="F:secondary active p-aminobenzoyl-glutamate transmembrane transporter activity"/>
    <property type="evidence" value="ECO:0007669"/>
    <property type="project" value="InterPro"/>
</dbReference>
<feature type="transmembrane region" description="Helical" evidence="2">
    <location>
        <begin position="73"/>
        <end position="95"/>
    </location>
</feature>
<evidence type="ECO:0000313" key="3">
    <source>
        <dbReference type="EMBL" id="TLQ01000.1"/>
    </source>
</evidence>
<dbReference type="PANTHER" id="PTHR30282">
    <property type="entry name" value="P-AMINOBENZOYL GLUTAMATE TRANSPORTER"/>
    <property type="match status" value="1"/>
</dbReference>
<organism evidence="3 4">
    <name type="scientific">Nesterenkonia salmonea</name>
    <dbReference type="NCBI Taxonomy" id="1804987"/>
    <lineage>
        <taxon>Bacteria</taxon>
        <taxon>Bacillati</taxon>
        <taxon>Actinomycetota</taxon>
        <taxon>Actinomycetes</taxon>
        <taxon>Micrococcales</taxon>
        <taxon>Micrococcaceae</taxon>
        <taxon>Nesterenkonia</taxon>
    </lineage>
</organism>
<dbReference type="AlphaFoldDB" id="A0A5R9BLH1"/>
<evidence type="ECO:0000256" key="2">
    <source>
        <dbReference type="SAM" id="Phobius"/>
    </source>
</evidence>
<evidence type="ECO:0000256" key="1">
    <source>
        <dbReference type="SAM" id="MobiDB-lite"/>
    </source>
</evidence>
<feature type="transmembrane region" description="Helical" evidence="2">
    <location>
        <begin position="424"/>
        <end position="443"/>
    </location>
</feature>
<feature type="transmembrane region" description="Helical" evidence="2">
    <location>
        <begin position="343"/>
        <end position="365"/>
    </location>
</feature>
<gene>
    <name evidence="3" type="ORF">FEF26_00735</name>
</gene>
<feature type="compositionally biased region" description="Polar residues" evidence="1">
    <location>
        <begin position="34"/>
        <end position="43"/>
    </location>
</feature>
<comment type="caution">
    <text evidence="3">The sequence shown here is derived from an EMBL/GenBank/DDBJ whole genome shotgun (WGS) entry which is preliminary data.</text>
</comment>
<feature type="region of interest" description="Disordered" evidence="1">
    <location>
        <begin position="303"/>
        <end position="327"/>
    </location>
</feature>
<feature type="transmembrane region" description="Helical" evidence="2">
    <location>
        <begin position="490"/>
        <end position="508"/>
    </location>
</feature>
<dbReference type="GO" id="GO:1902604">
    <property type="term" value="P:p-aminobenzoyl-glutamate transmembrane transport"/>
    <property type="evidence" value="ECO:0007669"/>
    <property type="project" value="InterPro"/>
</dbReference>
<accession>A0A5R9BLH1</accession>
<dbReference type="Proteomes" id="UP000310458">
    <property type="component" value="Unassembled WGS sequence"/>
</dbReference>
<keyword evidence="2" id="KW-0812">Transmembrane</keyword>
<keyword evidence="2" id="KW-0472">Membrane</keyword>
<keyword evidence="2" id="KW-1133">Transmembrane helix</keyword>
<feature type="compositionally biased region" description="Gly residues" evidence="1">
    <location>
        <begin position="24"/>
        <end position="33"/>
    </location>
</feature>
<feature type="transmembrane region" description="Helical" evidence="2">
    <location>
        <begin position="385"/>
        <end position="403"/>
    </location>
</feature>
<evidence type="ECO:0000313" key="4">
    <source>
        <dbReference type="Proteomes" id="UP000310458"/>
    </source>
</evidence>
<feature type="transmembrane region" description="Helical" evidence="2">
    <location>
        <begin position="463"/>
        <end position="483"/>
    </location>
</feature>
<feature type="region of interest" description="Disordered" evidence="1">
    <location>
        <begin position="21"/>
        <end position="47"/>
    </location>
</feature>
<dbReference type="EMBL" id="VAVZ01000002">
    <property type="protein sequence ID" value="TLQ01000.1"/>
    <property type="molecule type" value="Genomic_DNA"/>
</dbReference>
<feature type="transmembrane region" description="Helical" evidence="2">
    <location>
        <begin position="551"/>
        <end position="576"/>
    </location>
</feature>
<feature type="transmembrane region" description="Helical" evidence="2">
    <location>
        <begin position="197"/>
        <end position="217"/>
    </location>
</feature>
<name>A0A5R9BLH1_9MICC</name>